<dbReference type="InterPro" id="IPR050245">
    <property type="entry name" value="PrsA_foldase"/>
</dbReference>
<dbReference type="GO" id="GO:0016853">
    <property type="term" value="F:isomerase activity"/>
    <property type="evidence" value="ECO:0007669"/>
    <property type="project" value="UniProtKB-KW"/>
</dbReference>
<dbReference type="EMBL" id="CP071090">
    <property type="protein sequence ID" value="QSQ26564.1"/>
    <property type="molecule type" value="Genomic_DNA"/>
</dbReference>
<evidence type="ECO:0000256" key="1">
    <source>
        <dbReference type="PROSITE-ProRule" id="PRU00278"/>
    </source>
</evidence>
<reference evidence="5 6" key="1">
    <citation type="submission" date="2021-02" db="EMBL/GenBank/DDBJ databases">
        <title>De Novo genome assembly of isolated myxobacteria.</title>
        <authorList>
            <person name="Stevens D.C."/>
        </authorList>
    </citation>
    <scope>NUCLEOTIDE SEQUENCE [LARGE SCALE GENOMIC DNA]</scope>
    <source>
        <strain evidence="6">SCPEA02</strain>
    </source>
</reference>
<evidence type="ECO:0000313" key="6">
    <source>
        <dbReference type="Proteomes" id="UP000662747"/>
    </source>
</evidence>
<evidence type="ECO:0000313" key="5">
    <source>
        <dbReference type="EMBL" id="QSQ26564.1"/>
    </source>
</evidence>
<accession>A0ABX7P7Z7</accession>
<organism evidence="5 6">
    <name type="scientific">Pyxidicoccus parkwayensis</name>
    <dbReference type="NCBI Taxonomy" id="2813578"/>
    <lineage>
        <taxon>Bacteria</taxon>
        <taxon>Pseudomonadati</taxon>
        <taxon>Myxococcota</taxon>
        <taxon>Myxococcia</taxon>
        <taxon>Myxococcales</taxon>
        <taxon>Cystobacterineae</taxon>
        <taxon>Myxococcaceae</taxon>
        <taxon>Pyxidicoccus</taxon>
    </lineage>
</organism>
<feature type="region of interest" description="Disordered" evidence="2">
    <location>
        <begin position="276"/>
        <end position="296"/>
    </location>
</feature>
<dbReference type="InterPro" id="IPR046357">
    <property type="entry name" value="PPIase_dom_sf"/>
</dbReference>
<evidence type="ECO:0000256" key="2">
    <source>
        <dbReference type="SAM" id="MobiDB-lite"/>
    </source>
</evidence>
<protein>
    <submittedName>
        <fullName evidence="5">Peptidylprolyl isomerase</fullName>
    </submittedName>
</protein>
<proteinExistence type="predicted"/>
<dbReference type="Pfam" id="PF00639">
    <property type="entry name" value="Rotamase"/>
    <property type="match status" value="1"/>
</dbReference>
<evidence type="ECO:0000259" key="4">
    <source>
        <dbReference type="PROSITE" id="PS50198"/>
    </source>
</evidence>
<feature type="domain" description="PpiC" evidence="4">
    <location>
        <begin position="131"/>
        <end position="233"/>
    </location>
</feature>
<keyword evidence="6" id="KW-1185">Reference proteome</keyword>
<dbReference type="InterPro" id="IPR027304">
    <property type="entry name" value="Trigger_fact/SurA_dom_sf"/>
</dbReference>
<dbReference type="PANTHER" id="PTHR47245:SF2">
    <property type="entry name" value="PEPTIDYL-PROLYL CIS-TRANS ISOMERASE HP_0175-RELATED"/>
    <property type="match status" value="1"/>
</dbReference>
<dbReference type="InterPro" id="IPR023058">
    <property type="entry name" value="PPIase_PpiC_CS"/>
</dbReference>
<dbReference type="SUPFAM" id="SSF109998">
    <property type="entry name" value="Triger factor/SurA peptide-binding domain-like"/>
    <property type="match status" value="1"/>
</dbReference>
<keyword evidence="3" id="KW-0732">Signal</keyword>
<dbReference type="Proteomes" id="UP000662747">
    <property type="component" value="Chromosome"/>
</dbReference>
<feature type="compositionally biased region" description="Gly residues" evidence="2">
    <location>
        <begin position="285"/>
        <end position="296"/>
    </location>
</feature>
<gene>
    <name evidence="5" type="ORF">JY651_17230</name>
</gene>
<evidence type="ECO:0000256" key="3">
    <source>
        <dbReference type="SAM" id="SignalP"/>
    </source>
</evidence>
<dbReference type="PROSITE" id="PS50198">
    <property type="entry name" value="PPIC_PPIASE_2"/>
    <property type="match status" value="1"/>
</dbReference>
<dbReference type="InterPro" id="IPR000297">
    <property type="entry name" value="PPIase_PpiC"/>
</dbReference>
<name>A0ABX7P7Z7_9BACT</name>
<keyword evidence="1 5" id="KW-0413">Isomerase</keyword>
<feature type="signal peptide" evidence="3">
    <location>
        <begin position="1"/>
        <end position="24"/>
    </location>
</feature>
<feature type="chain" id="PRO_5046719789" evidence="3">
    <location>
        <begin position="25"/>
        <end position="296"/>
    </location>
</feature>
<dbReference type="SUPFAM" id="SSF54534">
    <property type="entry name" value="FKBP-like"/>
    <property type="match status" value="1"/>
</dbReference>
<keyword evidence="1" id="KW-0697">Rotamase</keyword>
<dbReference type="PANTHER" id="PTHR47245">
    <property type="entry name" value="PEPTIDYLPROLYL ISOMERASE"/>
    <property type="match status" value="1"/>
</dbReference>
<sequence>MSVIHSRGGSRLLPLLLVGALALAGCDDPKVVAEVGKSDVSRADVAAFIHARSARARPTPSEALDALVERTLLAEEARRTGLGNDEALKARLRTAERELLAQALLDQRLAAATTDAELRKRYEASRDSLAKREVHVRQLMVRMSPGADEESRQRAQSRMNGLFARLTGGESFEKVAREASEDEVSAARGGDMGPVLEDQVDPVFFTEAARLKQGERSRPFATPYGLHLLEAVEPVKTVVPTFEQIRGRLEADARREAQERLVEELRKQIRVKTHPERLEALEATGGMGQPDGGQRP</sequence>
<dbReference type="RefSeq" id="WP_206728109.1">
    <property type="nucleotide sequence ID" value="NZ_CP071090.1"/>
</dbReference>
<dbReference type="PROSITE" id="PS51257">
    <property type="entry name" value="PROKAR_LIPOPROTEIN"/>
    <property type="match status" value="1"/>
</dbReference>
<dbReference type="PROSITE" id="PS01096">
    <property type="entry name" value="PPIC_PPIASE_1"/>
    <property type="match status" value="1"/>
</dbReference>
<dbReference type="Gene3D" id="3.10.50.40">
    <property type="match status" value="1"/>
</dbReference>